<dbReference type="AlphaFoldDB" id="A0A8S1RDE4"/>
<name>A0A8S1RDE4_9CILI</name>
<evidence type="ECO:0000313" key="5">
    <source>
        <dbReference type="Proteomes" id="UP000692954"/>
    </source>
</evidence>
<dbReference type="GO" id="GO:0008168">
    <property type="term" value="F:methyltransferase activity"/>
    <property type="evidence" value="ECO:0007669"/>
    <property type="project" value="UniProtKB-KW"/>
</dbReference>
<accession>A0A8S1RDE4</accession>
<keyword evidence="2" id="KW-0808">Transferase</keyword>
<protein>
    <submittedName>
        <fullName evidence="4">Uncharacterized protein</fullName>
    </submittedName>
</protein>
<dbReference type="Proteomes" id="UP000692954">
    <property type="component" value="Unassembled WGS sequence"/>
</dbReference>
<gene>
    <name evidence="4" type="ORF">PSON_ATCC_30995.1.T1640100</name>
</gene>
<reference evidence="4" key="1">
    <citation type="submission" date="2021-01" db="EMBL/GenBank/DDBJ databases">
        <authorList>
            <consortium name="Genoscope - CEA"/>
            <person name="William W."/>
        </authorList>
    </citation>
    <scope>NUCLEOTIDE SEQUENCE</scope>
</reference>
<dbReference type="GO" id="GO:0005634">
    <property type="term" value="C:nucleus"/>
    <property type="evidence" value="ECO:0007669"/>
    <property type="project" value="TreeGrafter"/>
</dbReference>
<keyword evidence="3" id="KW-0472">Membrane</keyword>
<dbReference type="PANTHER" id="PTHR13393:SF0">
    <property type="entry name" value="RNA N6-ADENOSINE-METHYLTRANSFERASE METTL16"/>
    <property type="match status" value="1"/>
</dbReference>
<keyword evidence="3" id="KW-0812">Transmembrane</keyword>
<proteinExistence type="predicted"/>
<dbReference type="GO" id="GO:0070475">
    <property type="term" value="P:rRNA base methylation"/>
    <property type="evidence" value="ECO:0007669"/>
    <property type="project" value="TreeGrafter"/>
</dbReference>
<evidence type="ECO:0000256" key="3">
    <source>
        <dbReference type="SAM" id="Phobius"/>
    </source>
</evidence>
<dbReference type="EMBL" id="CAJJDN010000164">
    <property type="protein sequence ID" value="CAD8126078.1"/>
    <property type="molecule type" value="Genomic_DNA"/>
</dbReference>
<dbReference type="OrthoDB" id="514248at2759"/>
<keyword evidence="3" id="KW-1133">Transmembrane helix</keyword>
<organism evidence="4 5">
    <name type="scientific">Paramecium sonneborni</name>
    <dbReference type="NCBI Taxonomy" id="65129"/>
    <lineage>
        <taxon>Eukaryota</taxon>
        <taxon>Sar</taxon>
        <taxon>Alveolata</taxon>
        <taxon>Ciliophora</taxon>
        <taxon>Intramacronucleata</taxon>
        <taxon>Oligohymenophorea</taxon>
        <taxon>Peniculida</taxon>
        <taxon>Parameciidae</taxon>
        <taxon>Paramecium</taxon>
    </lineage>
</organism>
<feature type="transmembrane region" description="Helical" evidence="3">
    <location>
        <begin position="99"/>
        <end position="119"/>
    </location>
</feature>
<keyword evidence="1" id="KW-0489">Methyltransferase</keyword>
<evidence type="ECO:0000313" key="4">
    <source>
        <dbReference type="EMBL" id="CAD8126078.1"/>
    </source>
</evidence>
<dbReference type="Pfam" id="PF05971">
    <property type="entry name" value="Methyltransf_10"/>
    <property type="match status" value="1"/>
</dbReference>
<dbReference type="PANTHER" id="PTHR13393">
    <property type="entry name" value="SAM-DEPENDENT METHYLTRANSFERASE"/>
    <property type="match status" value="1"/>
</dbReference>
<keyword evidence="5" id="KW-1185">Reference proteome</keyword>
<evidence type="ECO:0000256" key="1">
    <source>
        <dbReference type="ARBA" id="ARBA00022603"/>
    </source>
</evidence>
<evidence type="ECO:0000256" key="2">
    <source>
        <dbReference type="ARBA" id="ARBA00022679"/>
    </source>
</evidence>
<sequence>MIQKKQIKKLKHKFNNNTLAQHYPQFRKYIKISTKGETIIDYNNQNALNELNRCIMDYYFKIQEFSIPLTQMIPALGCRLNYIEWVKQQVDKHSFPITYLYDIGTGFSGVLIFLAYRLYGWKGIGIDTSEQAIIHAQSIAKINNIQAEFKVGDLFQFLQDGMVTVCNPPFYDYQEEREYNRIIQNQETFVEGGEVEFVKRMLQNSNLNCLYTTILGRKSSLNSFLDIPDKVELHQGNNIRFALGWKQQQQQKQQQQLLLSSTKLQ</sequence>
<comment type="caution">
    <text evidence="4">The sequence shown here is derived from an EMBL/GenBank/DDBJ whole genome shotgun (WGS) entry which is preliminary data.</text>
</comment>
<dbReference type="InterPro" id="IPR010286">
    <property type="entry name" value="METTL16/RlmF"/>
</dbReference>